<comment type="subcellular location">
    <subcellularLocation>
        <location evidence="2">Cell projection</location>
        <location evidence="2">Lamellipodium</location>
    </subcellularLocation>
    <subcellularLocation>
        <location evidence="1">Cytoplasm</location>
        <location evidence="1">Cytoskeleton</location>
    </subcellularLocation>
</comment>
<comment type="caution">
    <text evidence="11">The sequence shown here is derived from an EMBL/GenBank/DDBJ whole genome shotgun (WGS) entry which is preliminary data.</text>
</comment>
<dbReference type="GO" id="GO:0005737">
    <property type="term" value="C:cytoplasm"/>
    <property type="evidence" value="ECO:0007669"/>
    <property type="project" value="UniProtKB-ARBA"/>
</dbReference>
<dbReference type="Gene3D" id="1.20.5.1160">
    <property type="entry name" value="Vasodilator-stimulated phosphoprotein"/>
    <property type="match status" value="1"/>
</dbReference>
<dbReference type="EMBL" id="VOFY01000023">
    <property type="protein sequence ID" value="KAA8579917.1"/>
    <property type="molecule type" value="Genomic_DNA"/>
</dbReference>
<dbReference type="InterPro" id="IPR014885">
    <property type="entry name" value="VASP_tetra"/>
</dbReference>
<dbReference type="PANTHER" id="PTHR11202">
    <property type="entry name" value="SPROUTY-RELATED, EVH1 DOMAIN-CONTAINING PROTEIN FAMILY MEMBER"/>
    <property type="match status" value="1"/>
</dbReference>
<organism evidence="11 12">
    <name type="scientific">Etheostoma spectabile</name>
    <name type="common">orangethroat darter</name>
    <dbReference type="NCBI Taxonomy" id="54343"/>
    <lineage>
        <taxon>Eukaryota</taxon>
        <taxon>Metazoa</taxon>
        <taxon>Chordata</taxon>
        <taxon>Craniata</taxon>
        <taxon>Vertebrata</taxon>
        <taxon>Euteleostomi</taxon>
        <taxon>Actinopterygii</taxon>
        <taxon>Neopterygii</taxon>
        <taxon>Teleostei</taxon>
        <taxon>Neoteleostei</taxon>
        <taxon>Acanthomorphata</taxon>
        <taxon>Eupercaria</taxon>
        <taxon>Perciformes</taxon>
        <taxon>Percoidei</taxon>
        <taxon>Percidae</taxon>
        <taxon>Etheostomatinae</taxon>
        <taxon>Etheostoma</taxon>
    </lineage>
</organism>
<dbReference type="InterPro" id="IPR038023">
    <property type="entry name" value="VASP_sf"/>
</dbReference>
<keyword evidence="12" id="KW-1185">Reference proteome</keyword>
<evidence type="ECO:0000313" key="12">
    <source>
        <dbReference type="Proteomes" id="UP000327493"/>
    </source>
</evidence>
<proteinExistence type="inferred from homology"/>
<dbReference type="Proteomes" id="UP000327493">
    <property type="component" value="Chromosome 23"/>
</dbReference>
<feature type="compositionally biased region" description="Basic and acidic residues" evidence="9">
    <location>
        <begin position="68"/>
        <end position="79"/>
    </location>
</feature>
<dbReference type="PANTHER" id="PTHR11202:SF12">
    <property type="entry name" value="VASODILATOR-STIMULATED PHOSPHOPROTEIN"/>
    <property type="match status" value="1"/>
</dbReference>
<keyword evidence="6" id="KW-0009">Actin-binding</keyword>
<accession>A0A5J5CDU9</accession>
<dbReference type="GO" id="GO:0005856">
    <property type="term" value="C:cytoskeleton"/>
    <property type="evidence" value="ECO:0007669"/>
    <property type="project" value="UniProtKB-SubCell"/>
</dbReference>
<dbReference type="SUPFAM" id="SSF118370">
    <property type="entry name" value="Vasodilator-stimulated phosphoprotein, VASP, tetramerisation domain"/>
    <property type="match status" value="1"/>
</dbReference>
<keyword evidence="7" id="KW-0206">Cytoskeleton</keyword>
<dbReference type="AlphaFoldDB" id="A0A5J5CDU9"/>
<keyword evidence="5" id="KW-0729">SH3-binding</keyword>
<dbReference type="SMART" id="SM00461">
    <property type="entry name" value="WH1"/>
    <property type="match status" value="1"/>
</dbReference>
<dbReference type="InterPro" id="IPR011993">
    <property type="entry name" value="PH-like_dom_sf"/>
</dbReference>
<dbReference type="GO" id="GO:0007411">
    <property type="term" value="P:axon guidance"/>
    <property type="evidence" value="ECO:0007669"/>
    <property type="project" value="TreeGrafter"/>
</dbReference>
<dbReference type="GO" id="GO:0017124">
    <property type="term" value="F:SH3 domain binding"/>
    <property type="evidence" value="ECO:0007669"/>
    <property type="project" value="UniProtKB-KW"/>
</dbReference>
<evidence type="ECO:0000259" key="10">
    <source>
        <dbReference type="PROSITE" id="PS50229"/>
    </source>
</evidence>
<dbReference type="GO" id="GO:0003779">
    <property type="term" value="F:actin binding"/>
    <property type="evidence" value="ECO:0007669"/>
    <property type="project" value="UniProtKB-KW"/>
</dbReference>
<evidence type="ECO:0000256" key="1">
    <source>
        <dbReference type="ARBA" id="ARBA00004245"/>
    </source>
</evidence>
<feature type="region of interest" description="Disordered" evidence="9">
    <location>
        <begin position="65"/>
        <end position="86"/>
    </location>
</feature>
<evidence type="ECO:0000256" key="3">
    <source>
        <dbReference type="ARBA" id="ARBA00009785"/>
    </source>
</evidence>
<dbReference type="GO" id="GO:0030838">
    <property type="term" value="P:positive regulation of actin filament polymerization"/>
    <property type="evidence" value="ECO:0007669"/>
    <property type="project" value="TreeGrafter"/>
</dbReference>
<feature type="region of interest" description="Disordered" evidence="9">
    <location>
        <begin position="173"/>
        <end position="238"/>
    </location>
</feature>
<dbReference type="InterPro" id="IPR000697">
    <property type="entry name" value="WH1/EVH1_dom"/>
</dbReference>
<sequence>MLYDNNNKRWVPAGSDSPSFSRVQIYHNPVANTFRVVGRKLQADQQVVINCPIVKGIKYNQATPSFHQWRDPKQSDRGRNSRRRGIWRERGRAQLQQLPLLLLLPRRLLHPPHQHLHYLPQDRAHLLHHHFLLGAWSHLHHPRPLLEEVAVAEVKVEEEMIWLQHWQEPNCVKQSRTREEQQLHPPSQHLHPVEEDSDSSASKFSGPGEINGKPKEKSSTIPRFKVVKKNSDGAGSNCDMERIKQEIVEEMKKELQKVKEEIITVLIHELQSAQLKVED</sequence>
<dbReference type="GO" id="GO:0005522">
    <property type="term" value="F:profilin binding"/>
    <property type="evidence" value="ECO:0007669"/>
    <property type="project" value="TreeGrafter"/>
</dbReference>
<dbReference type="Gene3D" id="2.30.29.30">
    <property type="entry name" value="Pleckstrin-homology domain (PH domain)/Phosphotyrosine-binding domain (PTB)"/>
    <property type="match status" value="1"/>
</dbReference>
<evidence type="ECO:0000256" key="4">
    <source>
        <dbReference type="ARBA" id="ARBA00022490"/>
    </source>
</evidence>
<dbReference type="GO" id="GO:0001843">
    <property type="term" value="P:neural tube closure"/>
    <property type="evidence" value="ECO:0007669"/>
    <property type="project" value="TreeGrafter"/>
</dbReference>
<keyword evidence="8" id="KW-0966">Cell projection</keyword>
<dbReference type="GO" id="GO:0030027">
    <property type="term" value="C:lamellipodium"/>
    <property type="evidence" value="ECO:0007669"/>
    <property type="project" value="UniProtKB-SubCell"/>
</dbReference>
<dbReference type="PROSITE" id="PS50229">
    <property type="entry name" value="WH1"/>
    <property type="match status" value="1"/>
</dbReference>
<dbReference type="Pfam" id="PF08776">
    <property type="entry name" value="VASP_tetra"/>
    <property type="match status" value="1"/>
</dbReference>
<evidence type="ECO:0000256" key="9">
    <source>
        <dbReference type="SAM" id="MobiDB-lite"/>
    </source>
</evidence>
<reference evidence="11 12" key="1">
    <citation type="submission" date="2019-08" db="EMBL/GenBank/DDBJ databases">
        <title>A chromosome-level genome assembly, high-density linkage maps, and genome scans reveal the genomic architecture of hybrid incompatibilities underlying speciation via character displacement in darters (Percidae: Etheostominae).</title>
        <authorList>
            <person name="Moran R.L."/>
            <person name="Catchen J.M."/>
            <person name="Fuller R.C."/>
        </authorList>
    </citation>
    <scope>NUCLEOTIDE SEQUENCE [LARGE SCALE GENOMIC DNA]</scope>
    <source>
        <strain evidence="11">EspeVRDwgs_2016</strain>
        <tissue evidence="11">Muscle</tissue>
    </source>
</reference>
<comment type="similarity">
    <text evidence="3">Belongs to the Ena/VASP family.</text>
</comment>
<evidence type="ECO:0000256" key="7">
    <source>
        <dbReference type="ARBA" id="ARBA00023212"/>
    </source>
</evidence>
<feature type="domain" description="WH1" evidence="10">
    <location>
        <begin position="1"/>
        <end position="101"/>
    </location>
</feature>
<dbReference type="GO" id="GO:0030036">
    <property type="term" value="P:actin cytoskeleton organization"/>
    <property type="evidence" value="ECO:0007669"/>
    <property type="project" value="TreeGrafter"/>
</dbReference>
<dbReference type="SUPFAM" id="SSF50729">
    <property type="entry name" value="PH domain-like"/>
    <property type="match status" value="1"/>
</dbReference>
<evidence type="ECO:0000256" key="8">
    <source>
        <dbReference type="ARBA" id="ARBA00023273"/>
    </source>
</evidence>
<protein>
    <recommendedName>
        <fullName evidence="10">WH1 domain-containing protein</fullName>
    </recommendedName>
</protein>
<keyword evidence="4" id="KW-0963">Cytoplasm</keyword>
<dbReference type="Pfam" id="PF00568">
    <property type="entry name" value="WH1"/>
    <property type="match status" value="1"/>
</dbReference>
<evidence type="ECO:0000256" key="5">
    <source>
        <dbReference type="ARBA" id="ARBA00023036"/>
    </source>
</evidence>
<gene>
    <name evidence="11" type="ORF">FQN60_005452</name>
</gene>
<evidence type="ECO:0000313" key="11">
    <source>
        <dbReference type="EMBL" id="KAA8579917.1"/>
    </source>
</evidence>
<evidence type="ECO:0000256" key="2">
    <source>
        <dbReference type="ARBA" id="ARBA00004510"/>
    </source>
</evidence>
<name>A0A5J5CDU9_9PERO</name>
<evidence type="ECO:0000256" key="6">
    <source>
        <dbReference type="ARBA" id="ARBA00023203"/>
    </source>
</evidence>